<evidence type="ECO:0000256" key="3">
    <source>
        <dbReference type="ARBA" id="ARBA00022448"/>
    </source>
</evidence>
<dbReference type="CDD" id="cd15860">
    <property type="entry name" value="SNARE_USE1"/>
    <property type="match status" value="2"/>
</dbReference>
<protein>
    <recommendedName>
        <fullName evidence="15">TOG domain-containing protein</fullName>
    </recommendedName>
</protein>
<comment type="similarity">
    <text evidence="2">Belongs to the USE1 family.</text>
</comment>
<comment type="subcellular location">
    <subcellularLocation>
        <location evidence="1">Endoplasmic reticulum membrane</location>
        <topology evidence="1">Single-pass type IV membrane protein</topology>
    </subcellularLocation>
</comment>
<accession>A0A0E0IF15</accession>
<keyword evidence="4 12" id="KW-0812">Transmembrane</keyword>
<dbReference type="PANTHER" id="PTHR13050:SF7">
    <property type="entry name" value="VESICLE TRANSPORT PROTEIN USE1"/>
    <property type="match status" value="1"/>
</dbReference>
<dbReference type="HOGENOM" id="CLU_390989_0_0_1"/>
<evidence type="ECO:0008006" key="15">
    <source>
        <dbReference type="Google" id="ProtNLM"/>
    </source>
</evidence>
<keyword evidence="9 12" id="KW-0472">Membrane</keyword>
<evidence type="ECO:0000256" key="10">
    <source>
        <dbReference type="SAM" id="Coils"/>
    </source>
</evidence>
<feature type="transmembrane region" description="Helical" evidence="12">
    <location>
        <begin position="469"/>
        <end position="486"/>
    </location>
</feature>
<evidence type="ECO:0000256" key="6">
    <source>
        <dbReference type="ARBA" id="ARBA00022892"/>
    </source>
</evidence>
<feature type="compositionally biased region" description="Basic and acidic residues" evidence="11">
    <location>
        <begin position="159"/>
        <end position="172"/>
    </location>
</feature>
<feature type="compositionally biased region" description="Basic and acidic residues" evidence="11">
    <location>
        <begin position="197"/>
        <end position="207"/>
    </location>
</feature>
<dbReference type="Pfam" id="PF09753">
    <property type="entry name" value="Use1"/>
    <property type="match status" value="2"/>
</dbReference>
<evidence type="ECO:0000256" key="2">
    <source>
        <dbReference type="ARBA" id="ARBA00007891"/>
    </source>
</evidence>
<dbReference type="PANTHER" id="PTHR13050">
    <property type="entry name" value="USE1-LIKE PROTEIN"/>
    <property type="match status" value="1"/>
</dbReference>
<feature type="coiled-coil region" evidence="10">
    <location>
        <begin position="219"/>
        <end position="246"/>
    </location>
</feature>
<dbReference type="GO" id="GO:0031201">
    <property type="term" value="C:SNARE complex"/>
    <property type="evidence" value="ECO:0007669"/>
    <property type="project" value="TreeGrafter"/>
</dbReference>
<dbReference type="EnsemblPlants" id="ONIVA08G24680.1">
    <property type="protein sequence ID" value="ONIVA08G24680.1"/>
    <property type="gene ID" value="ONIVA08G24680"/>
</dbReference>
<feature type="compositionally biased region" description="Basic and acidic residues" evidence="11">
    <location>
        <begin position="603"/>
        <end position="612"/>
    </location>
</feature>
<dbReference type="InterPro" id="IPR011989">
    <property type="entry name" value="ARM-like"/>
</dbReference>
<dbReference type="GO" id="GO:0015031">
    <property type="term" value="P:protein transport"/>
    <property type="evidence" value="ECO:0007669"/>
    <property type="project" value="UniProtKB-KW"/>
</dbReference>
<feature type="coiled-coil region" evidence="10">
    <location>
        <begin position="625"/>
        <end position="652"/>
    </location>
</feature>
<keyword evidence="7" id="KW-0653">Protein transport</keyword>
<evidence type="ECO:0000313" key="14">
    <source>
        <dbReference type="Proteomes" id="UP000006591"/>
    </source>
</evidence>
<dbReference type="Proteomes" id="UP000006591">
    <property type="component" value="Chromosome 8"/>
</dbReference>
<name>A0A0E0IF15_ORYNI</name>
<evidence type="ECO:0000256" key="8">
    <source>
        <dbReference type="ARBA" id="ARBA00022989"/>
    </source>
</evidence>
<feature type="compositionally biased region" description="Basic and acidic residues" evidence="11">
    <location>
        <begin position="565"/>
        <end position="578"/>
    </location>
</feature>
<feature type="transmembrane region" description="Helical" evidence="12">
    <location>
        <begin position="292"/>
        <end position="311"/>
    </location>
</feature>
<dbReference type="Gene3D" id="1.25.10.10">
    <property type="entry name" value="Leucine-rich Repeat Variant"/>
    <property type="match status" value="1"/>
</dbReference>
<keyword evidence="5" id="KW-0256">Endoplasmic reticulum</keyword>
<evidence type="ECO:0000256" key="4">
    <source>
        <dbReference type="ARBA" id="ARBA00022692"/>
    </source>
</evidence>
<reference evidence="13" key="2">
    <citation type="submission" date="2018-04" db="EMBL/GenBank/DDBJ databases">
        <title>OnivRS2 (Oryza nivara Reference Sequence Version 2).</title>
        <authorList>
            <person name="Zhang J."/>
            <person name="Kudrna D."/>
            <person name="Lee S."/>
            <person name="Talag J."/>
            <person name="Rajasekar S."/>
            <person name="Welchert J."/>
            <person name="Hsing Y.-I."/>
            <person name="Wing R.A."/>
        </authorList>
    </citation>
    <scope>NUCLEOTIDE SEQUENCE [LARGE SCALE GENOMIC DNA]</scope>
    <source>
        <strain evidence="13">SL10</strain>
    </source>
</reference>
<evidence type="ECO:0000256" key="7">
    <source>
        <dbReference type="ARBA" id="ARBA00022927"/>
    </source>
</evidence>
<evidence type="ECO:0000256" key="5">
    <source>
        <dbReference type="ARBA" id="ARBA00022824"/>
    </source>
</evidence>
<feature type="region of interest" description="Disordered" evidence="11">
    <location>
        <begin position="554"/>
        <end position="612"/>
    </location>
</feature>
<proteinExistence type="inferred from homology"/>
<dbReference type="eggNOG" id="KOG2933">
    <property type="taxonomic scope" value="Eukaryota"/>
</dbReference>
<evidence type="ECO:0000256" key="9">
    <source>
        <dbReference type="ARBA" id="ARBA00023136"/>
    </source>
</evidence>
<evidence type="ECO:0000256" key="11">
    <source>
        <dbReference type="SAM" id="MobiDB-lite"/>
    </source>
</evidence>
<keyword evidence="14" id="KW-1185">Reference proteome</keyword>
<dbReference type="AlphaFoldDB" id="A0A0E0IF15"/>
<evidence type="ECO:0000256" key="12">
    <source>
        <dbReference type="SAM" id="Phobius"/>
    </source>
</evidence>
<keyword evidence="10" id="KW-0175">Coiled coil</keyword>
<dbReference type="Gramene" id="ONIVA08G24680.1">
    <property type="protein sequence ID" value="ONIVA08G24680.1"/>
    <property type="gene ID" value="ONIVA08G24680"/>
</dbReference>
<feature type="region of interest" description="Disordered" evidence="11">
    <location>
        <begin position="147"/>
        <end position="207"/>
    </location>
</feature>
<keyword evidence="8 12" id="KW-1133">Transmembrane helix</keyword>
<keyword evidence="6" id="KW-0931">ER-Golgi transport</keyword>
<dbReference type="STRING" id="4536.A0A0E0IF15"/>
<feature type="transmembrane region" description="Helical" evidence="12">
    <location>
        <begin position="698"/>
        <end position="717"/>
    </location>
</feature>
<dbReference type="GO" id="GO:0005789">
    <property type="term" value="C:endoplasmic reticulum membrane"/>
    <property type="evidence" value="ECO:0007669"/>
    <property type="project" value="UniProtKB-SubCell"/>
</dbReference>
<reference evidence="13" key="1">
    <citation type="submission" date="2015-04" db="UniProtKB">
        <authorList>
            <consortium name="EnsemblPlants"/>
        </authorList>
    </citation>
    <scope>IDENTIFICATION</scope>
    <source>
        <strain evidence="13">SL10</strain>
    </source>
</reference>
<dbReference type="GO" id="GO:0006890">
    <property type="term" value="P:retrograde vesicle-mediated transport, Golgi to endoplasmic reticulum"/>
    <property type="evidence" value="ECO:0007669"/>
    <property type="project" value="TreeGrafter"/>
</dbReference>
<sequence>MGKLPYPVIPPLVDWIPLRWHPLVQTTAAVRRPLPLRRREQDQAVSAAGLVGICPHPWTRLAPLLIAPPRVDALRAASSHKVEVNLLRLLEAAPRQQNQAKLVHYVTTARELLEQLGAETTPEGISSVSKAKISEYSEKIEALAARLAAPEPENEVPVDENREVESSYEGDKPGSPISLSSGLRRRPIAHTDVGPSSHERKDRDIGAPIKLDAEAQAHIEKHRKLQEDLTDEMVELARQLKESSLTMHQSVQETEKILDSTERAVEHSLASTGRAATRAAEVYSLASKTTCFQWLLIFMMTCMFIMVVLLIRETTTGVNMSDSALKDLNLAQSAELEKTKDSSAKSCITKPVLNGNKCNNTEENAPPVLPDAVTNGCEAGNADVEYIDSESLTDLEDAGATLSTLVARLDSKDWVMTCEALNNVRQLAIFHKDRLQELLEPLVPLIVKSVKNPRSAVCKTALMTCADIFKAYGDLMVFVILIMVLSKVEVNLIRLLEAAPRQQNQTKLVHYVTTARKLLEQIGSETTPEGISSVSKAKTSEYSEKIEALAARLAAPEPENEMPVDENREVESSYEGDKPGSPISLSSGLRRRPIAHNVVGPSSHERKDRDIGAPIKLDEEAQAHIEKHRKLQEDLTDEMVELARQLKESSLTMHQSVQETEKILDSTERAVEHSLASTGRATTRAAEVYSLASKTTCFQWLLIFMMTCMFIMVVLLIRVT</sequence>
<dbReference type="InterPro" id="IPR019150">
    <property type="entry name" value="Vesicle_transport_protein_Use1"/>
</dbReference>
<keyword evidence="3" id="KW-0813">Transport</keyword>
<organism evidence="13">
    <name type="scientific">Oryza nivara</name>
    <name type="common">Indian wild rice</name>
    <name type="synonym">Oryza sativa f. spontanea</name>
    <dbReference type="NCBI Taxonomy" id="4536"/>
    <lineage>
        <taxon>Eukaryota</taxon>
        <taxon>Viridiplantae</taxon>
        <taxon>Streptophyta</taxon>
        <taxon>Embryophyta</taxon>
        <taxon>Tracheophyta</taxon>
        <taxon>Spermatophyta</taxon>
        <taxon>Magnoliopsida</taxon>
        <taxon>Liliopsida</taxon>
        <taxon>Poales</taxon>
        <taxon>Poaceae</taxon>
        <taxon>BOP clade</taxon>
        <taxon>Oryzoideae</taxon>
        <taxon>Oryzeae</taxon>
        <taxon>Oryzinae</taxon>
        <taxon>Oryza</taxon>
    </lineage>
</organism>
<evidence type="ECO:0000313" key="13">
    <source>
        <dbReference type="EnsemblPlants" id="ONIVA08G24680.1"/>
    </source>
</evidence>
<dbReference type="GO" id="GO:0005484">
    <property type="term" value="F:SNAP receptor activity"/>
    <property type="evidence" value="ECO:0007669"/>
    <property type="project" value="TreeGrafter"/>
</dbReference>
<dbReference type="SUPFAM" id="SSF48371">
    <property type="entry name" value="ARM repeat"/>
    <property type="match status" value="1"/>
</dbReference>
<dbReference type="InterPro" id="IPR016024">
    <property type="entry name" value="ARM-type_fold"/>
</dbReference>
<evidence type="ECO:0000256" key="1">
    <source>
        <dbReference type="ARBA" id="ARBA00004163"/>
    </source>
</evidence>